<dbReference type="Pfam" id="PF12706">
    <property type="entry name" value="Lactamase_B_2"/>
    <property type="match status" value="1"/>
</dbReference>
<evidence type="ECO:0000313" key="2">
    <source>
        <dbReference type="EMBL" id="OGH88927.1"/>
    </source>
</evidence>
<organism evidence="2 3">
    <name type="scientific">Candidatus Magasanikbacteria bacterium RIFOXYD2_FULL_36_9</name>
    <dbReference type="NCBI Taxonomy" id="1798707"/>
    <lineage>
        <taxon>Bacteria</taxon>
        <taxon>Candidatus Magasanikiibacteriota</taxon>
    </lineage>
</organism>
<dbReference type="InterPro" id="IPR001279">
    <property type="entry name" value="Metallo-B-lactamas"/>
</dbReference>
<dbReference type="InterPro" id="IPR036866">
    <property type="entry name" value="RibonucZ/Hydroxyglut_hydro"/>
</dbReference>
<feature type="domain" description="Metallo-beta-lactamase" evidence="1">
    <location>
        <begin position="18"/>
        <end position="210"/>
    </location>
</feature>
<protein>
    <recommendedName>
        <fullName evidence="1">Metallo-beta-lactamase domain-containing protein</fullName>
    </recommendedName>
</protein>
<dbReference type="Gene3D" id="3.60.15.10">
    <property type="entry name" value="Ribonuclease Z/Hydroxyacylglutathione hydrolase-like"/>
    <property type="match status" value="1"/>
</dbReference>
<name>A0A1F6NYC0_9BACT</name>
<evidence type="ECO:0000259" key="1">
    <source>
        <dbReference type="SMART" id="SM00849"/>
    </source>
</evidence>
<reference evidence="2 3" key="1">
    <citation type="journal article" date="2016" name="Nat. Commun.">
        <title>Thousands of microbial genomes shed light on interconnected biogeochemical processes in an aquifer system.</title>
        <authorList>
            <person name="Anantharaman K."/>
            <person name="Brown C.T."/>
            <person name="Hug L.A."/>
            <person name="Sharon I."/>
            <person name="Castelle C.J."/>
            <person name="Probst A.J."/>
            <person name="Thomas B.C."/>
            <person name="Singh A."/>
            <person name="Wilkins M.J."/>
            <person name="Karaoz U."/>
            <person name="Brodie E.L."/>
            <person name="Williams K.H."/>
            <person name="Hubbard S.S."/>
            <person name="Banfield J.F."/>
        </authorList>
    </citation>
    <scope>NUCLEOTIDE SEQUENCE [LARGE SCALE GENOMIC DNA]</scope>
</reference>
<dbReference type="PANTHER" id="PTHR46018:SF2">
    <property type="entry name" value="ZINC PHOSPHODIESTERASE ELAC PROTEIN 1"/>
    <property type="match status" value="1"/>
</dbReference>
<proteinExistence type="predicted"/>
<dbReference type="GO" id="GO:0042781">
    <property type="term" value="F:3'-tRNA processing endoribonuclease activity"/>
    <property type="evidence" value="ECO:0007669"/>
    <property type="project" value="TreeGrafter"/>
</dbReference>
<evidence type="ECO:0000313" key="3">
    <source>
        <dbReference type="Proteomes" id="UP000178490"/>
    </source>
</evidence>
<sequence length="247" mass="27729">MQIIFLGTNGWYDSATGSTVSALIDSKEAYVILDAGFGLVKAREYIKEDKPVYLFITHFHMDHICGLHAVSRLGLKQPLTIVSHKGLNSMLKTVFNHPYAMPLTDRNFNVKTLEVKEGKYDLPIKFECLELDHIDYTFGYRFYLEDKIVSYCSDTKPCANDIKLAQAADVLIHECGYSVRPENDFWGHTDPEGAGEVAKNAGVKKLCLTHFGPNAFDTKAKRLLGEKRAKKIFKNTVAAFDGTIVKI</sequence>
<dbReference type="EMBL" id="MFRC01000057">
    <property type="protein sequence ID" value="OGH88927.1"/>
    <property type="molecule type" value="Genomic_DNA"/>
</dbReference>
<accession>A0A1F6NYC0</accession>
<dbReference type="Proteomes" id="UP000178490">
    <property type="component" value="Unassembled WGS sequence"/>
</dbReference>
<dbReference type="CDD" id="cd16272">
    <property type="entry name" value="RNaseZ_MBL-fold"/>
    <property type="match status" value="1"/>
</dbReference>
<gene>
    <name evidence="2" type="ORF">A2537_02040</name>
</gene>
<dbReference type="SUPFAM" id="SSF56281">
    <property type="entry name" value="Metallo-hydrolase/oxidoreductase"/>
    <property type="match status" value="1"/>
</dbReference>
<dbReference type="SMART" id="SM00849">
    <property type="entry name" value="Lactamase_B"/>
    <property type="match status" value="1"/>
</dbReference>
<dbReference type="AlphaFoldDB" id="A0A1F6NYC0"/>
<comment type="caution">
    <text evidence="2">The sequence shown here is derived from an EMBL/GenBank/DDBJ whole genome shotgun (WGS) entry which is preliminary data.</text>
</comment>
<dbReference type="PANTHER" id="PTHR46018">
    <property type="entry name" value="ZINC PHOSPHODIESTERASE ELAC PROTEIN 1"/>
    <property type="match status" value="1"/>
</dbReference>